<feature type="region of interest" description="Disordered" evidence="1">
    <location>
        <begin position="1"/>
        <end position="92"/>
    </location>
</feature>
<reference evidence="2 3" key="1">
    <citation type="journal article" date="2021" name="Elife">
        <title>Chloroplast acquisition without the gene transfer in kleptoplastic sea slugs, Plakobranchus ocellatus.</title>
        <authorList>
            <person name="Maeda T."/>
            <person name="Takahashi S."/>
            <person name="Yoshida T."/>
            <person name="Shimamura S."/>
            <person name="Takaki Y."/>
            <person name="Nagai Y."/>
            <person name="Toyoda A."/>
            <person name="Suzuki Y."/>
            <person name="Arimoto A."/>
            <person name="Ishii H."/>
            <person name="Satoh N."/>
            <person name="Nishiyama T."/>
            <person name="Hasebe M."/>
            <person name="Maruyama T."/>
            <person name="Minagawa J."/>
            <person name="Obokata J."/>
            <person name="Shigenobu S."/>
        </authorList>
    </citation>
    <scope>NUCLEOTIDE SEQUENCE [LARGE SCALE GENOMIC DNA]</scope>
</reference>
<dbReference type="Proteomes" id="UP000735302">
    <property type="component" value="Unassembled WGS sequence"/>
</dbReference>
<feature type="compositionally biased region" description="Low complexity" evidence="1">
    <location>
        <begin position="17"/>
        <end position="29"/>
    </location>
</feature>
<evidence type="ECO:0000313" key="2">
    <source>
        <dbReference type="EMBL" id="GFO38267.1"/>
    </source>
</evidence>
<accession>A0AAV4D285</accession>
<keyword evidence="3" id="KW-1185">Reference proteome</keyword>
<proteinExistence type="predicted"/>
<protein>
    <submittedName>
        <fullName evidence="2">Uncharacterized protein</fullName>
    </submittedName>
</protein>
<gene>
    <name evidence="2" type="ORF">PoB_006477200</name>
</gene>
<dbReference type="AlphaFoldDB" id="A0AAV4D285"/>
<evidence type="ECO:0000256" key="1">
    <source>
        <dbReference type="SAM" id="MobiDB-lite"/>
    </source>
</evidence>
<comment type="caution">
    <text evidence="2">The sequence shown here is derived from an EMBL/GenBank/DDBJ whole genome shotgun (WGS) entry which is preliminary data.</text>
</comment>
<evidence type="ECO:0000313" key="3">
    <source>
        <dbReference type="Proteomes" id="UP000735302"/>
    </source>
</evidence>
<dbReference type="EMBL" id="BLXT01007309">
    <property type="protein sequence ID" value="GFO38267.1"/>
    <property type="molecule type" value="Genomic_DNA"/>
</dbReference>
<name>A0AAV4D285_9GAST</name>
<sequence length="92" mass="9616">MRRPLSGQTFHPPAQPPAASVAHSHSMMSGATHAHSHSHPMALSHHPSAFAGPGTSPPVIGAAANQSVQKPRIQADKFAKPSGFPVEKNEKT</sequence>
<organism evidence="2 3">
    <name type="scientific">Plakobranchus ocellatus</name>
    <dbReference type="NCBI Taxonomy" id="259542"/>
    <lineage>
        <taxon>Eukaryota</taxon>
        <taxon>Metazoa</taxon>
        <taxon>Spiralia</taxon>
        <taxon>Lophotrochozoa</taxon>
        <taxon>Mollusca</taxon>
        <taxon>Gastropoda</taxon>
        <taxon>Heterobranchia</taxon>
        <taxon>Euthyneura</taxon>
        <taxon>Panpulmonata</taxon>
        <taxon>Sacoglossa</taxon>
        <taxon>Placobranchoidea</taxon>
        <taxon>Plakobranchidae</taxon>
        <taxon>Plakobranchus</taxon>
    </lineage>
</organism>